<gene>
    <name evidence="1" type="ORF">EIY87_44030</name>
</gene>
<comment type="caution">
    <text evidence="1">The sequence shown here is derived from an EMBL/GenBank/DDBJ whole genome shotgun (WGS) entry which is preliminary data.</text>
</comment>
<dbReference type="EMBL" id="RSEC01000063">
    <property type="protein sequence ID" value="RSD07768.1"/>
    <property type="molecule type" value="Genomic_DNA"/>
</dbReference>
<proteinExistence type="predicted"/>
<dbReference type="OrthoDB" id="3296292at2"/>
<dbReference type="AlphaFoldDB" id="A0A3R9DW49"/>
<dbReference type="Proteomes" id="UP000267081">
    <property type="component" value="Unassembled WGS sequence"/>
</dbReference>
<name>A0A3R9DW49_9PSEU</name>
<evidence type="ECO:0008006" key="3">
    <source>
        <dbReference type="Google" id="ProtNLM"/>
    </source>
</evidence>
<protein>
    <recommendedName>
        <fullName evidence="3">DUF4288 domain-containing protein</fullName>
    </recommendedName>
</protein>
<organism evidence="1 2">
    <name type="scientific">Amycolatopsis eburnea</name>
    <dbReference type="NCBI Taxonomy" id="2267691"/>
    <lineage>
        <taxon>Bacteria</taxon>
        <taxon>Bacillati</taxon>
        <taxon>Actinomycetota</taxon>
        <taxon>Actinomycetes</taxon>
        <taxon>Pseudonocardiales</taxon>
        <taxon>Pseudonocardiaceae</taxon>
        <taxon>Amycolatopsis</taxon>
    </lineage>
</organism>
<evidence type="ECO:0000313" key="2">
    <source>
        <dbReference type="Proteomes" id="UP000267081"/>
    </source>
</evidence>
<sequence>MTDETDEWFAVRCVFRWTQAGEEPYEERITLWRAPDLDEALSLAEADAHEYAARAGIEYLGLAQGYATGEKELTPGSEVFSLLRDSALPPEEYLDRHFSTGAEHQDRG</sequence>
<dbReference type="RefSeq" id="WP_125315998.1">
    <property type="nucleotide sequence ID" value="NZ_RSEC01000063.1"/>
</dbReference>
<keyword evidence="2" id="KW-1185">Reference proteome</keyword>
<accession>A0A3R9DW49</accession>
<evidence type="ECO:0000313" key="1">
    <source>
        <dbReference type="EMBL" id="RSD07768.1"/>
    </source>
</evidence>
<reference evidence="1 2" key="1">
    <citation type="submission" date="2018-12" db="EMBL/GenBank/DDBJ databases">
        <title>Amycolatopsis eburnea sp. nov. actinomycete associate with arbuscular mycorrhiza fungal spore.</title>
        <authorList>
            <person name="Lumyong S."/>
            <person name="Chaiya L."/>
        </authorList>
    </citation>
    <scope>NUCLEOTIDE SEQUENCE [LARGE SCALE GENOMIC DNA]</scope>
    <source>
        <strain evidence="1 2">GLM-1</strain>
    </source>
</reference>